<sequence length="482" mass="54410">MHRGTTYKGLLLGVLFFSGLLEAQTMDELPSPKIAISDDLLQKIPSGYREEVVKLHLTATAQDQEKILKQTAMYPDAPLALALKGMSINPEGFDFMTQQLVQESSAERRSLILKYGIQPYVRYAHEGEQRDKVRETLTRLALQDKDAGVSLVAIQALRRLEWGHSSQFIVARANRARSEGDVAGAMKLLDEGDKWAEWDGQMNLPNFMRTPPPLFQVSSEEKPIRVLAFGDFGTSSPQQVQLAATMKEYQKKNPFDFGITLGDNFYPNGVSSPDDPQWKAKWEDMYGPLGLSFYATLGNHDYIRADGPAAEILYTQKSPSWKMPATYYTYTAGPVQFFAIDTIELSDSALPNKEMAWLDAEIAKSKARWKIVYGHYQIYSATRGDEQNLIKRLLPILRNRVDVYLCGHDHNLQELKPEDGVHFFVSGGGGAGVYPFRQPNYSHSIFKQEQYGFTVLDADRDQIKLRFIGLNGEELYSSIVHK</sequence>
<dbReference type="InterPro" id="IPR029052">
    <property type="entry name" value="Metallo-depent_PP-like"/>
</dbReference>
<name>A0A4V2G531_9BACT</name>
<organism evidence="4 5">
    <name type="scientific">Edaphobacter modestus</name>
    <dbReference type="NCBI Taxonomy" id="388466"/>
    <lineage>
        <taxon>Bacteria</taxon>
        <taxon>Pseudomonadati</taxon>
        <taxon>Acidobacteriota</taxon>
        <taxon>Terriglobia</taxon>
        <taxon>Terriglobales</taxon>
        <taxon>Acidobacteriaceae</taxon>
        <taxon>Edaphobacter</taxon>
    </lineage>
</organism>
<feature type="domain" description="Calcineurin-like phosphoesterase" evidence="3">
    <location>
        <begin position="224"/>
        <end position="411"/>
    </location>
</feature>
<proteinExistence type="predicted"/>
<dbReference type="AlphaFoldDB" id="A0A4V2G531"/>
<dbReference type="InterPro" id="IPR004843">
    <property type="entry name" value="Calcineurin-like_PHP"/>
</dbReference>
<dbReference type="SUPFAM" id="SSF56300">
    <property type="entry name" value="Metallo-dependent phosphatases"/>
    <property type="match status" value="1"/>
</dbReference>
<dbReference type="Pfam" id="PF00149">
    <property type="entry name" value="Metallophos"/>
    <property type="match status" value="1"/>
</dbReference>
<keyword evidence="5" id="KW-1185">Reference proteome</keyword>
<dbReference type="Proteomes" id="UP000292958">
    <property type="component" value="Unassembled WGS sequence"/>
</dbReference>
<reference evidence="4 5" key="1">
    <citation type="submission" date="2019-02" db="EMBL/GenBank/DDBJ databases">
        <title>Genomic Encyclopedia of Archaeal and Bacterial Type Strains, Phase II (KMG-II): from individual species to whole genera.</title>
        <authorList>
            <person name="Goeker M."/>
        </authorList>
    </citation>
    <scope>NUCLEOTIDE SEQUENCE [LARGE SCALE GENOMIC DNA]</scope>
    <source>
        <strain evidence="4 5">DSM 18101</strain>
    </source>
</reference>
<dbReference type="PANTHER" id="PTHR10161:SF14">
    <property type="entry name" value="TARTRATE-RESISTANT ACID PHOSPHATASE TYPE 5"/>
    <property type="match status" value="1"/>
</dbReference>
<dbReference type="OrthoDB" id="9809781at2"/>
<dbReference type="EMBL" id="SHKW01000001">
    <property type="protein sequence ID" value="RZU43256.1"/>
    <property type="molecule type" value="Genomic_DNA"/>
</dbReference>
<evidence type="ECO:0000259" key="3">
    <source>
        <dbReference type="Pfam" id="PF00149"/>
    </source>
</evidence>
<accession>A0A4V2G531</accession>
<evidence type="ECO:0000256" key="2">
    <source>
        <dbReference type="ARBA" id="ARBA00022801"/>
    </source>
</evidence>
<evidence type="ECO:0000256" key="1">
    <source>
        <dbReference type="ARBA" id="ARBA00022729"/>
    </source>
</evidence>
<comment type="caution">
    <text evidence="4">The sequence shown here is derived from an EMBL/GenBank/DDBJ whole genome shotgun (WGS) entry which is preliminary data.</text>
</comment>
<keyword evidence="1" id="KW-0732">Signal</keyword>
<dbReference type="PANTHER" id="PTHR10161">
    <property type="entry name" value="TARTRATE-RESISTANT ACID PHOSPHATASE TYPE 5"/>
    <property type="match status" value="1"/>
</dbReference>
<dbReference type="InterPro" id="IPR051558">
    <property type="entry name" value="Metallophosphoesterase_PAP"/>
</dbReference>
<gene>
    <name evidence="4" type="ORF">BDD14_4905</name>
</gene>
<dbReference type="GO" id="GO:0016787">
    <property type="term" value="F:hydrolase activity"/>
    <property type="evidence" value="ECO:0007669"/>
    <property type="project" value="UniProtKB-KW"/>
</dbReference>
<keyword evidence="2" id="KW-0378">Hydrolase</keyword>
<evidence type="ECO:0000313" key="5">
    <source>
        <dbReference type="Proteomes" id="UP000292958"/>
    </source>
</evidence>
<evidence type="ECO:0000313" key="4">
    <source>
        <dbReference type="EMBL" id="RZU43256.1"/>
    </source>
</evidence>
<dbReference type="Gene3D" id="3.60.21.10">
    <property type="match status" value="1"/>
</dbReference>
<dbReference type="RefSeq" id="WP_130421683.1">
    <property type="nucleotide sequence ID" value="NZ_SHKW01000001.1"/>
</dbReference>
<protein>
    <submittedName>
        <fullName evidence="4">3',5'-cyclic AMP phosphodiesterase CpdA</fullName>
    </submittedName>
</protein>